<dbReference type="EnsemblBacteria" id="AFP20453">
    <property type="protein sequence ID" value="AFP20453"/>
    <property type="gene ID" value="GSU3553"/>
</dbReference>
<protein>
    <recommendedName>
        <fullName evidence="1">RiboL-PSP-HEPN domain-containing protein</fullName>
    </recommendedName>
</protein>
<sequence>MRAYDLAIQNFAIAEHLLQLYQLFRDLRPYDPGKPFELAVCERLELASGSALHHAKNDNLLCSVKATVPLPSCLTANEGLNFLLRQAVLVASAALESFFWDVLRENVLTIIRAKGRKADESLRNITLTLDDYLSLEGYGDPDVRLQQIILNRFERGTLYDTSKIDEIAKIFVVRDFWGEITKLTGVQATELRGRLNGLVLRRNLIVHRADRPDDSTPPEDIDAHGLRIMSYAWANTHVTTAQSFVSASSDVFKKAIEQLELIISQREEQKLAQATLSST</sequence>
<dbReference type="eggNOG" id="ENOG502ZGXV">
    <property type="taxonomic scope" value="Bacteria"/>
</dbReference>
<dbReference type="InParanoid" id="I7FIF5"/>
<reference evidence="2 3" key="2">
    <citation type="journal article" date="2012" name="BMC Genomics">
        <title>Comparative genomic analysis of Geobacter sulfurreducens KN400, a strain with enhanced capacity for extracellular electron transfer and electricity production.</title>
        <authorList>
            <person name="Butler J.E."/>
            <person name="Young N.D."/>
            <person name="Aklujkar M."/>
            <person name="Lovley D.R."/>
        </authorList>
    </citation>
    <scope>NUCLEOTIDE SEQUENCE [LARGE SCALE GENOMIC DNA]</scope>
    <source>
        <strain evidence="3">ATCC 51573 / DSM 12127 / PCA</strain>
    </source>
</reference>
<organism evidence="2 3">
    <name type="scientific">Geobacter sulfurreducens (strain ATCC 51573 / DSM 12127 / PCA)</name>
    <dbReference type="NCBI Taxonomy" id="243231"/>
    <lineage>
        <taxon>Bacteria</taxon>
        <taxon>Pseudomonadati</taxon>
        <taxon>Thermodesulfobacteriota</taxon>
        <taxon>Desulfuromonadia</taxon>
        <taxon>Geobacterales</taxon>
        <taxon>Geobacteraceae</taxon>
        <taxon>Geobacter</taxon>
    </lineage>
</organism>
<name>I7FIF5_GEOSL</name>
<feature type="domain" description="RiboL-PSP-HEPN" evidence="1">
    <location>
        <begin position="78"/>
        <end position="216"/>
    </location>
</feature>
<dbReference type="HOGENOM" id="CLU_1022806_0_0_7"/>
<dbReference type="KEGG" id="gsu:GSU3553"/>
<dbReference type="OrthoDB" id="5525731at2"/>
<dbReference type="AlphaFoldDB" id="I7FIF5"/>
<dbReference type="Pfam" id="PF18735">
    <property type="entry name" value="HEPN_RiboL-PSP"/>
    <property type="match status" value="1"/>
</dbReference>
<proteinExistence type="predicted"/>
<reference evidence="2 3" key="1">
    <citation type="journal article" date="2003" name="Science">
        <title>Genome of Geobacter sulfurreducens: metal reduction in subsurface environments.</title>
        <authorList>
            <person name="Methe B.A."/>
            <person name="Nelson K.E."/>
            <person name="Eisen J.A."/>
            <person name="Paulsen I.T."/>
            <person name="Nelson W."/>
            <person name="Heidelberg J.F."/>
            <person name="Wu D."/>
            <person name="Wu M."/>
            <person name="Ward N."/>
            <person name="Beanan M.J."/>
            <person name="Dodson R.J."/>
            <person name="Madupu R."/>
            <person name="Brinkac L.M."/>
            <person name="Daugherty S.C."/>
            <person name="DeBoy R.T."/>
            <person name="Durkin A.S."/>
            <person name="Gwinn M."/>
            <person name="Kolonay J.F."/>
            <person name="Sullivan S.A."/>
            <person name="Haft D.H."/>
            <person name="Selengut J."/>
            <person name="Davidsen T.M."/>
            <person name="Zafar N."/>
            <person name="White O."/>
            <person name="Tran B."/>
            <person name="Romero C."/>
            <person name="Forberger H.A."/>
            <person name="Weidman J."/>
            <person name="Khouri H."/>
            <person name="Feldblyum T.V."/>
            <person name="Utterback T.R."/>
            <person name="Van Aken S.E."/>
            <person name="Lovley D.R."/>
            <person name="Fraser C.M."/>
        </authorList>
    </citation>
    <scope>NUCLEOTIDE SEQUENCE [LARGE SCALE GENOMIC DNA]</scope>
    <source>
        <strain evidence="3">ATCC 51573 / DSM 12127 / PCA</strain>
    </source>
</reference>
<evidence type="ECO:0000313" key="2">
    <source>
        <dbReference type="EMBL" id="AFP20453.1"/>
    </source>
</evidence>
<dbReference type="EMBL" id="AE017180">
    <property type="protein sequence ID" value="AFP20453.1"/>
    <property type="molecule type" value="Genomic_DNA"/>
</dbReference>
<dbReference type="STRING" id="243231.GSU3553"/>
<dbReference type="RefSeq" id="WP_010942752.1">
    <property type="nucleotide sequence ID" value="NC_002939.5"/>
</dbReference>
<accession>I7FIF5</accession>
<evidence type="ECO:0000313" key="3">
    <source>
        <dbReference type="Proteomes" id="UP000000577"/>
    </source>
</evidence>
<dbReference type="InterPro" id="IPR041519">
    <property type="entry name" value="HEPN_RiboL-PSP"/>
</dbReference>
<evidence type="ECO:0000259" key="1">
    <source>
        <dbReference type="Pfam" id="PF18735"/>
    </source>
</evidence>
<gene>
    <name evidence="2" type="ordered locus">GSU3553</name>
</gene>
<dbReference type="Proteomes" id="UP000000577">
    <property type="component" value="Chromosome"/>
</dbReference>
<keyword evidence="3" id="KW-1185">Reference proteome</keyword>